<dbReference type="KEGG" id="aaf:AURANDRAFT_61323"/>
<organism evidence="8">
    <name type="scientific">Aureococcus anophagefferens</name>
    <name type="common">Harmful bloom alga</name>
    <dbReference type="NCBI Taxonomy" id="44056"/>
    <lineage>
        <taxon>Eukaryota</taxon>
        <taxon>Sar</taxon>
        <taxon>Stramenopiles</taxon>
        <taxon>Ochrophyta</taxon>
        <taxon>Pelagophyceae</taxon>
        <taxon>Pelagomonadales</taxon>
        <taxon>Pelagomonadaceae</taxon>
        <taxon>Aureococcus</taxon>
    </lineage>
</organism>
<dbReference type="PRINTS" id="PR00069">
    <property type="entry name" value="ALDKETRDTASE"/>
</dbReference>
<evidence type="ECO:0000313" key="8">
    <source>
        <dbReference type="Proteomes" id="UP000002729"/>
    </source>
</evidence>
<name>F0XXX7_AURAN</name>
<dbReference type="InterPro" id="IPR020471">
    <property type="entry name" value="AKR"/>
</dbReference>
<dbReference type="OrthoDB" id="416253at2759"/>
<dbReference type="RefSeq" id="XP_009033117.1">
    <property type="nucleotide sequence ID" value="XM_009034869.1"/>
</dbReference>
<dbReference type="Gene3D" id="1.25.40.20">
    <property type="entry name" value="Ankyrin repeat-containing domain"/>
    <property type="match status" value="1"/>
</dbReference>
<dbReference type="CDD" id="cd19071">
    <property type="entry name" value="AKR_AKR1-5-like"/>
    <property type="match status" value="1"/>
</dbReference>
<dbReference type="InterPro" id="IPR036812">
    <property type="entry name" value="NAD(P)_OxRdtase_dom_sf"/>
</dbReference>
<proteinExistence type="inferred from homology"/>
<keyword evidence="8" id="KW-1185">Reference proteome</keyword>
<dbReference type="SUPFAM" id="SSF48403">
    <property type="entry name" value="Ankyrin repeat"/>
    <property type="match status" value="1"/>
</dbReference>
<evidence type="ECO:0000256" key="3">
    <source>
        <dbReference type="ARBA" id="ARBA00023002"/>
    </source>
</evidence>
<comment type="similarity">
    <text evidence="1">Belongs to the aldo/keto reductase family.</text>
</comment>
<protein>
    <recommendedName>
        <fullName evidence="6">NADP-dependent oxidoreductase domain-containing protein</fullName>
    </recommendedName>
</protein>
<accession>F0XXX7</accession>
<dbReference type="EMBL" id="GL833121">
    <property type="protein sequence ID" value="EGB12020.1"/>
    <property type="molecule type" value="Genomic_DNA"/>
</dbReference>
<dbReference type="Pfam" id="PF00023">
    <property type="entry name" value="Ank"/>
    <property type="match status" value="1"/>
</dbReference>
<dbReference type="SMART" id="SM00248">
    <property type="entry name" value="ANK"/>
    <property type="match status" value="2"/>
</dbReference>
<dbReference type="AlphaFoldDB" id="F0XXX7"/>
<evidence type="ECO:0000256" key="5">
    <source>
        <dbReference type="SAM" id="SignalP"/>
    </source>
</evidence>
<evidence type="ECO:0000256" key="1">
    <source>
        <dbReference type="ARBA" id="ARBA00007905"/>
    </source>
</evidence>
<dbReference type="PANTHER" id="PTHR43827">
    <property type="entry name" value="2,5-DIKETO-D-GLUCONIC ACID REDUCTASE"/>
    <property type="match status" value="1"/>
</dbReference>
<dbReference type="InterPro" id="IPR002110">
    <property type="entry name" value="Ankyrin_rpt"/>
</dbReference>
<keyword evidence="4" id="KW-0040">ANK repeat</keyword>
<dbReference type="SUPFAM" id="SSF51430">
    <property type="entry name" value="NAD(P)-linked oxidoreductase"/>
    <property type="match status" value="1"/>
</dbReference>
<evidence type="ECO:0000313" key="7">
    <source>
        <dbReference type="EMBL" id="EGB12020.1"/>
    </source>
</evidence>
<keyword evidence="3" id="KW-0560">Oxidoreductase</keyword>
<dbReference type="GeneID" id="20223420"/>
<dbReference type="InterPro" id="IPR036770">
    <property type="entry name" value="Ankyrin_rpt-contain_sf"/>
</dbReference>
<dbReference type="Proteomes" id="UP000002729">
    <property type="component" value="Unassembled WGS sequence"/>
</dbReference>
<feature type="repeat" description="ANK" evidence="4">
    <location>
        <begin position="448"/>
        <end position="480"/>
    </location>
</feature>
<dbReference type="PROSITE" id="PS50088">
    <property type="entry name" value="ANK_REPEAT"/>
    <property type="match status" value="1"/>
</dbReference>
<feature type="domain" description="NADP-dependent oxidoreductase" evidence="6">
    <location>
        <begin position="77"/>
        <end position="327"/>
    </location>
</feature>
<dbReference type="PROSITE" id="PS50297">
    <property type="entry name" value="ANK_REP_REGION"/>
    <property type="match status" value="1"/>
</dbReference>
<dbReference type="PROSITE" id="PS51318">
    <property type="entry name" value="TAT"/>
    <property type="match status" value="1"/>
</dbReference>
<dbReference type="eggNOG" id="KOG1577">
    <property type="taxonomic scope" value="Eukaryota"/>
</dbReference>
<keyword evidence="5" id="KW-0732">Signal</keyword>
<feature type="chain" id="PRO_5003261174" description="NADP-dependent oxidoreductase domain-containing protein" evidence="5">
    <location>
        <begin position="17"/>
        <end position="566"/>
    </location>
</feature>
<feature type="signal peptide" evidence="5">
    <location>
        <begin position="1"/>
        <end position="16"/>
    </location>
</feature>
<dbReference type="InterPro" id="IPR006311">
    <property type="entry name" value="TAT_signal"/>
</dbReference>
<evidence type="ECO:0000256" key="4">
    <source>
        <dbReference type="PROSITE-ProRule" id="PRU00023"/>
    </source>
</evidence>
<dbReference type="GO" id="GO:0016616">
    <property type="term" value="F:oxidoreductase activity, acting on the CH-OH group of donors, NAD or NADP as acceptor"/>
    <property type="evidence" value="ECO:0007669"/>
    <property type="project" value="UniProtKB-ARBA"/>
</dbReference>
<keyword evidence="2" id="KW-0521">NADP</keyword>
<evidence type="ECO:0000256" key="2">
    <source>
        <dbReference type="ARBA" id="ARBA00022857"/>
    </source>
</evidence>
<sequence>MVWLTQLALLPLATSALHLRASDVDRRALLRTVGGTVGGTVAAPLLHSAPALAAGAGPVLKLNDGTAFPAVSFGLQVYDDNAAYKYTMLALECGYRNFFASVLAGNQRGFGKAVRASGIPRSDLYVCGSVLSNRARGFDAAYAASKRGCDENLAALDVGPLDNIMLDYPGAPPACGDADSIAGQWRALEAMKKDKAVRSLSLSNFSPGQLDYVLALDGVVKPTVNQLPLGVGFKTKQNAYLLEENRKRGIVVQAWSPLRVLSPEAKKACADVGKPYGKSPQQVALKWILAKGATYTCQTTSKAHFLEDIDVDDFTLSAKDIAALDAVSYEFYYQGEWFETAPAFPALSAAEEADEHRLLREHFEEHYDRLDTQNWLDFVGASTLDRLLRQALHYNYARAVSLLLAAGAAHAFVVGYPPRLRHALTYCRRADIAEMLLDAGADIELRDGGYTPLEVCLFLDRPAIARVLLSRGADVDAVDLARPRSMPMRCYRLLRAMRAAGSWRAYVDLPRQELLGFRRRLLAFRRLLFRRAFPPTPSLHERLFFEVPEDVFRHVFTFWRGPRDLR</sequence>
<dbReference type="Gene3D" id="3.20.20.100">
    <property type="entry name" value="NADP-dependent oxidoreductase domain"/>
    <property type="match status" value="1"/>
</dbReference>
<dbReference type="Pfam" id="PF00248">
    <property type="entry name" value="Aldo_ket_red"/>
    <property type="match status" value="1"/>
</dbReference>
<dbReference type="InterPro" id="IPR023210">
    <property type="entry name" value="NADP_OxRdtase_dom"/>
</dbReference>
<evidence type="ECO:0000259" key="6">
    <source>
        <dbReference type="Pfam" id="PF00248"/>
    </source>
</evidence>
<dbReference type="InParanoid" id="F0XXX7"/>
<reference evidence="7 8" key="1">
    <citation type="journal article" date="2011" name="Proc. Natl. Acad. Sci. U.S.A.">
        <title>Niche of harmful alga Aureococcus anophagefferens revealed through ecogenomics.</title>
        <authorList>
            <person name="Gobler C.J."/>
            <person name="Berry D.L."/>
            <person name="Dyhrman S.T."/>
            <person name="Wilhelm S.W."/>
            <person name="Salamov A."/>
            <person name="Lobanov A.V."/>
            <person name="Zhang Y."/>
            <person name="Collier J.L."/>
            <person name="Wurch L.L."/>
            <person name="Kustka A.B."/>
            <person name="Dill B.D."/>
            <person name="Shah M."/>
            <person name="VerBerkmoes N.C."/>
            <person name="Kuo A."/>
            <person name="Terry A."/>
            <person name="Pangilinan J."/>
            <person name="Lindquist E.A."/>
            <person name="Lucas S."/>
            <person name="Paulsen I.T."/>
            <person name="Hattenrath-Lehmann T.K."/>
            <person name="Talmage S.C."/>
            <person name="Walker E.A."/>
            <person name="Koch F."/>
            <person name="Burson A.M."/>
            <person name="Marcoval M.A."/>
            <person name="Tang Y.Z."/>
            <person name="Lecleir G.R."/>
            <person name="Coyne K.J."/>
            <person name="Berg G.M."/>
            <person name="Bertrand E.M."/>
            <person name="Saito M.A."/>
            <person name="Gladyshev V.N."/>
            <person name="Grigoriev I.V."/>
        </authorList>
    </citation>
    <scope>NUCLEOTIDE SEQUENCE [LARGE SCALE GENOMIC DNA]</scope>
    <source>
        <strain evidence="8">CCMP 1984</strain>
    </source>
</reference>
<dbReference type="PANTHER" id="PTHR43827:SF3">
    <property type="entry name" value="NADP-DEPENDENT OXIDOREDUCTASE DOMAIN-CONTAINING PROTEIN"/>
    <property type="match status" value="1"/>
</dbReference>
<gene>
    <name evidence="7" type="ORF">AURANDRAFT_61323</name>
</gene>